<dbReference type="InterPro" id="IPR029058">
    <property type="entry name" value="AB_hydrolase_fold"/>
</dbReference>
<keyword evidence="4" id="KW-1185">Reference proteome</keyword>
<reference evidence="3 4" key="1">
    <citation type="journal article" date="2012" name="J. Biotechnol.">
        <title>Insights into the completely annotated genome of Lactobacillus buchneri CD034, a strain isolated from stable grass silage.</title>
        <authorList>
            <person name="Heinl S."/>
            <person name="Wibberg D."/>
            <person name="Eikmeyer F."/>
            <person name="Szczepanowski R."/>
            <person name="Blom J."/>
            <person name="Linke B."/>
            <person name="Goesmann A."/>
            <person name="Grabherr R."/>
            <person name="Schwab H."/>
            <person name="Puhler A."/>
            <person name="Schluter A."/>
        </authorList>
    </citation>
    <scope>NUCLEOTIDE SEQUENCE [LARGE SCALE GENOMIC DNA]</scope>
    <source>
        <strain evidence="3 4">CD034</strain>
    </source>
</reference>
<organism evidence="3 4">
    <name type="scientific">Lentilactobacillus buchneri subsp. silagei CD034</name>
    <dbReference type="NCBI Taxonomy" id="1071400"/>
    <lineage>
        <taxon>Bacteria</taxon>
        <taxon>Bacillati</taxon>
        <taxon>Bacillota</taxon>
        <taxon>Bacilli</taxon>
        <taxon>Lactobacillales</taxon>
        <taxon>Lactobacillaceae</taxon>
        <taxon>Lentilactobacillus</taxon>
        <taxon>Lentilactobacillus buchneri subsp. silagei</taxon>
    </lineage>
</organism>
<dbReference type="GO" id="GO:0008239">
    <property type="term" value="F:dipeptidyl-peptidase activity"/>
    <property type="evidence" value="ECO:0007669"/>
    <property type="project" value="UniProtKB-EC"/>
</dbReference>
<gene>
    <name evidence="3" type="ORF">LBUCD034_0083</name>
</gene>
<evidence type="ECO:0000259" key="2">
    <source>
        <dbReference type="Pfam" id="PF00326"/>
    </source>
</evidence>
<dbReference type="PATRIC" id="fig|1071400.3.peg.82"/>
<dbReference type="KEGG" id="lbn:LBUCD034_0083"/>
<dbReference type="PANTHER" id="PTHR42776:SF27">
    <property type="entry name" value="DIPEPTIDYL PEPTIDASE FAMILY MEMBER 6"/>
    <property type="match status" value="1"/>
</dbReference>
<dbReference type="Pfam" id="PF00326">
    <property type="entry name" value="Peptidase_S9"/>
    <property type="match status" value="1"/>
</dbReference>
<name>J9W4J8_LENBU</name>
<keyword evidence="3" id="KW-0031">Aminopeptidase</keyword>
<feature type="domain" description="Peptidase S9 prolyl oligopeptidase catalytic" evidence="2">
    <location>
        <begin position="437"/>
        <end position="645"/>
    </location>
</feature>
<dbReference type="InterPro" id="IPR015943">
    <property type="entry name" value="WD40/YVTN_repeat-like_dom_sf"/>
</dbReference>
<dbReference type="HOGENOM" id="CLU_008615_2_2_9"/>
<dbReference type="GO" id="GO:0004252">
    <property type="term" value="F:serine-type endopeptidase activity"/>
    <property type="evidence" value="ECO:0007669"/>
    <property type="project" value="TreeGrafter"/>
</dbReference>
<dbReference type="SUPFAM" id="SSF69304">
    <property type="entry name" value="Tricorn protease N-terminal domain"/>
    <property type="match status" value="1"/>
</dbReference>
<dbReference type="STRING" id="1071400.LBUCD034_0083"/>
<dbReference type="eggNOG" id="COG1506">
    <property type="taxonomic scope" value="Bacteria"/>
</dbReference>
<accession>J9W4J8</accession>
<dbReference type="GO" id="GO:0004177">
    <property type="term" value="F:aminopeptidase activity"/>
    <property type="evidence" value="ECO:0007669"/>
    <property type="project" value="UniProtKB-KW"/>
</dbReference>
<proteinExistence type="predicted"/>
<dbReference type="InterPro" id="IPR001375">
    <property type="entry name" value="Peptidase_S9_cat"/>
</dbReference>
<dbReference type="Proteomes" id="UP000007332">
    <property type="component" value="Chromosome"/>
</dbReference>
<sequence>MSQMLTEEDFYKLKMLSQPVETDNYYFVTQTYMDKQSNGYRSNILGFDKGGKFVGNFDNDNYASKSPVGAKDYLFFLSQSNADSEFQLFQVKYTGGTAQQVTHLAHSVEQVIAVPGTNTVFFKTRETKEVPKKPYEKYPSVRHVFRVNHKADGFGFYPTDGLYVLYSYNTDDQRLEKVYSAKQDFSLTDVASDGVRVAVITDNKPDNDLDYGRGVYVLDTSNQHVDNITANNPEWVFTHAKFSPDGSKMLLVGRSDKYDANTQFSVYGYDFNNQKFLDYVNEMEEETADFLFTDFTQNLSDEDAFWVNNGAFVFRTAYHGRTKMFLFQNGKVSSFYNEAERITDWSVFNNHLIVTYSTGILPVMMATLSLDGYQADVFNPNERFDQEHEYVKPERFVYKASDGLAIEGWLMEPAKPKESNPLVLYIHGGPHYAYGENFFFEMQVHAANGYGILLLNPRGSKTYGQAFCQENVGHYGEKDFTDLMEGMDYVLAHHPEFDKNLQYCAGGSYGGFMTTWVVGHTNRFAGAVAQRPVTDWISFSGTSDIGFMFTPQELKTDRYDIETLWKYSPLAYAKKVKTPTLVMQGEWDTRTPIGQGEEFFSALVENGTEAEMSRYPQSWHGVSRNGLPNLRVERIKETRSWWDKHQ</sequence>
<dbReference type="SUPFAM" id="SSF53474">
    <property type="entry name" value="alpha/beta-Hydrolases"/>
    <property type="match status" value="1"/>
</dbReference>
<dbReference type="Gene3D" id="2.130.10.10">
    <property type="entry name" value="YVTN repeat-like/Quinoprotein amine dehydrogenase"/>
    <property type="match status" value="1"/>
</dbReference>
<evidence type="ECO:0000313" key="3">
    <source>
        <dbReference type="EMBL" id="AFR99195.1"/>
    </source>
</evidence>
<dbReference type="EC" id="3.4.14.1" evidence="3"/>
<keyword evidence="1 3" id="KW-0378">Hydrolase</keyword>
<dbReference type="PANTHER" id="PTHR42776">
    <property type="entry name" value="SERINE PEPTIDASE S9 FAMILY MEMBER"/>
    <property type="match status" value="1"/>
</dbReference>
<dbReference type="OrthoDB" id="108903at2"/>
<protein>
    <submittedName>
        <fullName evidence="3">Dipeptidyl aminopeptidase/acylaminoacyl-peptidase</fullName>
        <ecNumber evidence="3">3.4.14.1</ecNumber>
    </submittedName>
</protein>
<dbReference type="Gene3D" id="3.40.50.1820">
    <property type="entry name" value="alpha/beta hydrolase"/>
    <property type="match status" value="1"/>
</dbReference>
<dbReference type="GO" id="GO:0006508">
    <property type="term" value="P:proteolysis"/>
    <property type="evidence" value="ECO:0007669"/>
    <property type="project" value="InterPro"/>
</dbReference>
<dbReference type="EMBL" id="CP003043">
    <property type="protein sequence ID" value="AFR99195.1"/>
    <property type="molecule type" value="Genomic_DNA"/>
</dbReference>
<evidence type="ECO:0000313" key="4">
    <source>
        <dbReference type="Proteomes" id="UP000007332"/>
    </source>
</evidence>
<dbReference type="AlphaFoldDB" id="J9W4J8"/>
<evidence type="ECO:0000256" key="1">
    <source>
        <dbReference type="ARBA" id="ARBA00022801"/>
    </source>
</evidence>
<dbReference type="RefSeq" id="WP_014939100.1">
    <property type="nucleotide sequence ID" value="NC_018610.1"/>
</dbReference>
<keyword evidence="3" id="KW-0645">Protease</keyword>